<keyword evidence="4" id="KW-1185">Reference proteome</keyword>
<dbReference type="EMBL" id="JAFNEN010000647">
    <property type="protein sequence ID" value="KAG8179127.1"/>
    <property type="molecule type" value="Genomic_DNA"/>
</dbReference>
<evidence type="ECO:0008006" key="5">
    <source>
        <dbReference type="Google" id="ProtNLM"/>
    </source>
</evidence>
<evidence type="ECO:0000313" key="4">
    <source>
        <dbReference type="Proteomes" id="UP000827092"/>
    </source>
</evidence>
<comment type="caution">
    <text evidence="3">The sequence shown here is derived from an EMBL/GenBank/DDBJ whole genome shotgun (WGS) entry which is preliminary data.</text>
</comment>
<reference evidence="3 4" key="1">
    <citation type="journal article" date="2022" name="Nat. Ecol. Evol.">
        <title>A masculinizing supergene underlies an exaggerated male reproductive morph in a spider.</title>
        <authorList>
            <person name="Hendrickx F."/>
            <person name="De Corte Z."/>
            <person name="Sonet G."/>
            <person name="Van Belleghem S.M."/>
            <person name="Kostlbacher S."/>
            <person name="Vangestel C."/>
        </authorList>
    </citation>
    <scope>NUCLEOTIDE SEQUENCE [LARGE SCALE GENOMIC DNA]</scope>
    <source>
        <strain evidence="3">W744_W776</strain>
    </source>
</reference>
<gene>
    <name evidence="3" type="ORF">JTE90_012536</name>
</gene>
<dbReference type="InterPro" id="IPR053231">
    <property type="entry name" value="GPCR_LN-TM7"/>
</dbReference>
<dbReference type="Proteomes" id="UP000827092">
    <property type="component" value="Unassembled WGS sequence"/>
</dbReference>
<evidence type="ECO:0000256" key="2">
    <source>
        <dbReference type="SAM" id="SignalP"/>
    </source>
</evidence>
<feature type="signal peptide" evidence="2">
    <location>
        <begin position="1"/>
        <end position="19"/>
    </location>
</feature>
<keyword evidence="2" id="KW-0732">Signal</keyword>
<sequence length="269" mass="29535">MKMKLAAVSFAVFLGACVGEYRKLIPKCANSCLTNGESNQPNNCFCDSKCSLVYNDCCLDAPTRTIRVTTKRSHNINCVFVHGENRNFWMVDTCKGSWTGHDHVREKCTTGTDAVSGESSDIIGALPVTDAAEGVTYKNYYCSLCNGVRTDLLIEWQLGIDAKRHFLFKNINPEVTEMTYKIDDRKSPFSVGSGITAKPDQDKILPRVPAPVPSSTEPLRRGETVPAQHGSNPRSVANMSYLMEVQVLHDPMLAGGSQDVDLCDCQIGT</sequence>
<accession>A0AAV6U3T1</accession>
<organism evidence="3 4">
    <name type="scientific">Oedothorax gibbosus</name>
    <dbReference type="NCBI Taxonomy" id="931172"/>
    <lineage>
        <taxon>Eukaryota</taxon>
        <taxon>Metazoa</taxon>
        <taxon>Ecdysozoa</taxon>
        <taxon>Arthropoda</taxon>
        <taxon>Chelicerata</taxon>
        <taxon>Arachnida</taxon>
        <taxon>Araneae</taxon>
        <taxon>Araneomorphae</taxon>
        <taxon>Entelegynae</taxon>
        <taxon>Araneoidea</taxon>
        <taxon>Linyphiidae</taxon>
        <taxon>Erigoninae</taxon>
        <taxon>Oedothorax</taxon>
    </lineage>
</organism>
<feature type="chain" id="PRO_5043327881" description="SMB domain-containing protein" evidence="2">
    <location>
        <begin position="20"/>
        <end position="269"/>
    </location>
</feature>
<name>A0AAV6U3T1_9ARAC</name>
<proteinExistence type="predicted"/>
<dbReference type="AlphaFoldDB" id="A0AAV6U3T1"/>
<evidence type="ECO:0000256" key="1">
    <source>
        <dbReference type="SAM" id="MobiDB-lite"/>
    </source>
</evidence>
<dbReference type="PROSITE" id="PS51257">
    <property type="entry name" value="PROKAR_LIPOPROTEIN"/>
    <property type="match status" value="1"/>
</dbReference>
<feature type="region of interest" description="Disordered" evidence="1">
    <location>
        <begin position="200"/>
        <end position="233"/>
    </location>
</feature>
<evidence type="ECO:0000313" key="3">
    <source>
        <dbReference type="EMBL" id="KAG8179127.1"/>
    </source>
</evidence>
<dbReference type="PANTHER" id="PTHR45902:SF1">
    <property type="entry name" value="LATROPHILIN RECEPTOR-LIKE PROTEIN A"/>
    <property type="match status" value="1"/>
</dbReference>
<protein>
    <recommendedName>
        <fullName evidence="5">SMB domain-containing protein</fullName>
    </recommendedName>
</protein>
<dbReference type="PANTHER" id="PTHR45902">
    <property type="entry name" value="LATROPHILIN RECEPTOR-LIKE PROTEIN A"/>
    <property type="match status" value="1"/>
</dbReference>